<dbReference type="Gene3D" id="2.30.30.30">
    <property type="match status" value="1"/>
</dbReference>
<feature type="region of interest" description="Disordered" evidence="5">
    <location>
        <begin position="269"/>
        <end position="294"/>
    </location>
</feature>
<keyword evidence="3 6" id="KW-1133">Transmembrane helix</keyword>
<feature type="region of interest" description="Disordered" evidence="5">
    <location>
        <begin position="834"/>
        <end position="876"/>
    </location>
</feature>
<dbReference type="Gene3D" id="2.40.50.140">
    <property type="entry name" value="Nucleic acid-binding proteins"/>
    <property type="match status" value="1"/>
</dbReference>
<evidence type="ECO:0000256" key="5">
    <source>
        <dbReference type="SAM" id="MobiDB-lite"/>
    </source>
</evidence>
<evidence type="ECO:0000256" key="4">
    <source>
        <dbReference type="ARBA" id="ARBA00023136"/>
    </source>
</evidence>
<name>A0A0A2KUU5_PENIT</name>
<feature type="transmembrane region" description="Helical" evidence="6">
    <location>
        <begin position="673"/>
        <end position="689"/>
    </location>
</feature>
<feature type="transmembrane region" description="Helical" evidence="6">
    <location>
        <begin position="931"/>
        <end position="956"/>
    </location>
</feature>
<sequence length="1010" mass="114148">MGYYDEDGNYHSYSRAPENQLTLKKPRLLSRPTASKRAGRYYDEEASETLEPHGVYDDNGTYHPLKVDKNSGPPFQDRDTGVSGGNQSFVTIPCHFIRIGDILLLNQRHCQVIRISVSPQTGQHRYLGVDLFTRQLREASSFVANPSPSVVVQTMLGPVFRAYRLLDMNMPDGTVIAMTETGDIKLGVPVLAEMSLIERIEREFANGQGTIRVLVISEVGSGRELVVDFKKTSRGMMAATSITSEPDEYEDGSDDIKVEVYAFSKTGEQSGLPVTEDDKEAQKDTSIDSLNSFPGNSTAHNVHWTEFQGETKVTLWKVTTSITNSSPRLFRWIHMQSPVMRFNEFKENATSIPGLSDSEKKALNKLLDRVEKQEKKQVMSLMKPPENGKCLHVAQLWAIEMNNSLLVTYGDLDLSKLDSIDLKDLPPSQTNQPPKISPRRIFVSFEKRVMWSLPLEDCVTWQSFLSHFAEFDPSQINFTYEGKDLEPSRYAELLKGELDIKLALNITEGSDIFPEVKGGFTVFEWIADKNTTLQDDDADHGKAIRIEERITAIDVFLKKQELDSRAYTEAPLLDSEAVRELFKESELATRTAQAAESLYDFFVPPNVTGPVLGKYWGAVHLLIRNLQSDPNEDISPVKDFCDQLIDLARQMIPIKLRFSRPGLSKLPTDKPSHPLEIAWIHLLMSLIYVKRKPRRSRQHMSTCSGLLMLGITRVKDTFPGPPLQKPKVILPLDVATWIGFRLLGGVEQKDSPGRETKLISKKSPAMDIKMICKNYSHYLDGLKKSVQVDQLDVSHKDEIEFLQTQIKHIQDRLADKKVLWDALTVSTANAKLEVKRESQQGNHQGDGSAHPISEPGTVEAFNETNDEPESHSNSQHVFQTSLTSLSSIYSESCRNLIDETAEEFKQLMAQARTLKDMNDKKIQNDKSRQDFAIYAFTIVTIIFLPLNTVSSIFGMNTNDIRNIESGQWIYWAVAIPLTIIVMALTLFWAGELEILYNLMKSFPRRRNVNQ</sequence>
<dbReference type="EMBL" id="JQGA01001021">
    <property type="protein sequence ID" value="KGO70651.1"/>
    <property type="molecule type" value="Genomic_DNA"/>
</dbReference>
<keyword evidence="2 6" id="KW-0812">Transmembrane</keyword>
<feature type="transmembrane region" description="Helical" evidence="6">
    <location>
        <begin position="968"/>
        <end position="996"/>
    </location>
</feature>
<evidence type="ECO:0000313" key="8">
    <source>
        <dbReference type="Proteomes" id="UP000030104"/>
    </source>
</evidence>
<accession>A0A0A2KUU5</accession>
<evidence type="ECO:0000313" key="7">
    <source>
        <dbReference type="EMBL" id="KGO70651.1"/>
    </source>
</evidence>
<dbReference type="InterPro" id="IPR002523">
    <property type="entry name" value="MgTranspt_CorA/ZnTranspt_ZntB"/>
</dbReference>
<dbReference type="InterPro" id="IPR001884">
    <property type="entry name" value="IF5A-like"/>
</dbReference>
<keyword evidence="4 6" id="KW-0472">Membrane</keyword>
<evidence type="ECO:0000256" key="6">
    <source>
        <dbReference type="SAM" id="Phobius"/>
    </source>
</evidence>
<dbReference type="Pfam" id="PF01544">
    <property type="entry name" value="CorA"/>
    <property type="match status" value="1"/>
</dbReference>
<dbReference type="InterPro" id="IPR045863">
    <property type="entry name" value="CorA_TM1_TM2"/>
</dbReference>
<dbReference type="SUPFAM" id="SSF50104">
    <property type="entry name" value="Translation proteins SH3-like domain"/>
    <property type="match status" value="1"/>
</dbReference>
<dbReference type="PhylomeDB" id="A0A0A2KUU5"/>
<protein>
    <submittedName>
        <fullName evidence="7">Nucleic acid-binding, OB-fold</fullName>
    </submittedName>
</protein>
<comment type="caution">
    <text evidence="7">The sequence shown here is derived from an EMBL/GenBank/DDBJ whole genome shotgun (WGS) entry which is preliminary data.</text>
</comment>
<feature type="region of interest" description="Disordered" evidence="5">
    <location>
        <begin position="1"/>
        <end position="58"/>
    </location>
</feature>
<proteinExistence type="predicted"/>
<evidence type="ECO:0000256" key="1">
    <source>
        <dbReference type="ARBA" id="ARBA00004141"/>
    </source>
</evidence>
<dbReference type="Proteomes" id="UP000030104">
    <property type="component" value="Unassembled WGS sequence"/>
</dbReference>
<dbReference type="GO" id="GO:0043022">
    <property type="term" value="F:ribosome binding"/>
    <property type="evidence" value="ECO:0007669"/>
    <property type="project" value="InterPro"/>
</dbReference>
<gene>
    <name evidence="7" type="ORF">PITC_055420</name>
</gene>
<dbReference type="OMA" id="DITTKPS"/>
<dbReference type="InterPro" id="IPR008991">
    <property type="entry name" value="Translation_prot_SH3-like_sf"/>
</dbReference>
<dbReference type="InterPro" id="IPR014722">
    <property type="entry name" value="Rib_uL2_dom2"/>
</dbReference>
<comment type="subcellular location">
    <subcellularLocation>
        <location evidence="1">Membrane</location>
        <topology evidence="1">Multi-pass membrane protein</topology>
    </subcellularLocation>
</comment>
<dbReference type="GO" id="GO:0045901">
    <property type="term" value="P:positive regulation of translational elongation"/>
    <property type="evidence" value="ECO:0007669"/>
    <property type="project" value="InterPro"/>
</dbReference>
<dbReference type="OrthoDB" id="4365639at2759"/>
<evidence type="ECO:0000256" key="2">
    <source>
        <dbReference type="ARBA" id="ARBA00022692"/>
    </source>
</evidence>
<dbReference type="HOGENOM" id="CLU_297920_0_0_1"/>
<dbReference type="STRING" id="40296.A0A0A2KUU5"/>
<dbReference type="GO" id="GO:0016020">
    <property type="term" value="C:membrane"/>
    <property type="evidence" value="ECO:0007669"/>
    <property type="project" value="UniProtKB-SubCell"/>
</dbReference>
<dbReference type="PANTHER" id="PTHR11673">
    <property type="entry name" value="TRANSLATION INITIATION FACTOR 5A FAMILY MEMBER"/>
    <property type="match status" value="1"/>
</dbReference>
<dbReference type="AlphaFoldDB" id="A0A0A2KUU5"/>
<dbReference type="GO" id="GO:0003746">
    <property type="term" value="F:translation elongation factor activity"/>
    <property type="evidence" value="ECO:0007669"/>
    <property type="project" value="InterPro"/>
</dbReference>
<dbReference type="SUPFAM" id="SSF144083">
    <property type="entry name" value="Magnesium transport protein CorA, transmembrane region"/>
    <property type="match status" value="1"/>
</dbReference>
<evidence type="ECO:0000256" key="3">
    <source>
        <dbReference type="ARBA" id="ARBA00022989"/>
    </source>
</evidence>
<dbReference type="Gene3D" id="1.20.58.340">
    <property type="entry name" value="Magnesium transport protein CorA, transmembrane region"/>
    <property type="match status" value="1"/>
</dbReference>
<dbReference type="SUPFAM" id="SSF50249">
    <property type="entry name" value="Nucleic acid-binding proteins"/>
    <property type="match status" value="1"/>
</dbReference>
<reference evidence="7 8" key="1">
    <citation type="journal article" date="2015" name="Mol. Plant Microbe Interact.">
        <title>Genome, transcriptome, and functional analyses of Penicillium expansum provide new insights into secondary metabolism and pathogenicity.</title>
        <authorList>
            <person name="Ballester A.R."/>
            <person name="Marcet-Houben M."/>
            <person name="Levin E."/>
            <person name="Sela N."/>
            <person name="Selma-Lazaro C."/>
            <person name="Carmona L."/>
            <person name="Wisniewski M."/>
            <person name="Droby S."/>
            <person name="Gonzalez-Candelas L."/>
            <person name="Gabaldon T."/>
        </authorList>
    </citation>
    <scope>NUCLEOTIDE SEQUENCE [LARGE SCALE GENOMIC DNA]</scope>
    <source>
        <strain evidence="7 8">PHI-1</strain>
    </source>
</reference>
<organism evidence="7 8">
    <name type="scientific">Penicillium italicum</name>
    <name type="common">Blue mold</name>
    <dbReference type="NCBI Taxonomy" id="40296"/>
    <lineage>
        <taxon>Eukaryota</taxon>
        <taxon>Fungi</taxon>
        <taxon>Dikarya</taxon>
        <taxon>Ascomycota</taxon>
        <taxon>Pezizomycotina</taxon>
        <taxon>Eurotiomycetes</taxon>
        <taxon>Eurotiomycetidae</taxon>
        <taxon>Eurotiales</taxon>
        <taxon>Aspergillaceae</taxon>
        <taxon>Penicillium</taxon>
    </lineage>
</organism>
<keyword evidence="8" id="KW-1185">Reference proteome</keyword>
<dbReference type="InterPro" id="IPR012340">
    <property type="entry name" value="NA-bd_OB-fold"/>
</dbReference>
<dbReference type="GO" id="GO:0046873">
    <property type="term" value="F:metal ion transmembrane transporter activity"/>
    <property type="evidence" value="ECO:0007669"/>
    <property type="project" value="InterPro"/>
</dbReference>
<dbReference type="GO" id="GO:0003723">
    <property type="term" value="F:RNA binding"/>
    <property type="evidence" value="ECO:0007669"/>
    <property type="project" value="InterPro"/>
</dbReference>